<dbReference type="Gene3D" id="3.20.20.450">
    <property type="entry name" value="EAL domain"/>
    <property type="match status" value="1"/>
</dbReference>
<dbReference type="InterPro" id="IPR043128">
    <property type="entry name" value="Rev_trsase/Diguanyl_cyclase"/>
</dbReference>
<evidence type="ECO:0000259" key="1">
    <source>
        <dbReference type="PROSITE" id="PS50883"/>
    </source>
</evidence>
<dbReference type="SUPFAM" id="SSF141868">
    <property type="entry name" value="EAL domain-like"/>
    <property type="match status" value="1"/>
</dbReference>
<dbReference type="InterPro" id="IPR011990">
    <property type="entry name" value="TPR-like_helical_dom_sf"/>
</dbReference>
<evidence type="ECO:0008006" key="5">
    <source>
        <dbReference type="Google" id="ProtNLM"/>
    </source>
</evidence>
<accession>A0A8H9GLS9</accession>
<evidence type="ECO:0000259" key="2">
    <source>
        <dbReference type="PROSITE" id="PS50887"/>
    </source>
</evidence>
<gene>
    <name evidence="3" type="ORF">GCM10008956_13730</name>
</gene>
<dbReference type="InterPro" id="IPR019734">
    <property type="entry name" value="TPR_rpt"/>
</dbReference>
<dbReference type="EMBL" id="BMQG01000003">
    <property type="protein sequence ID" value="GGM38517.1"/>
    <property type="molecule type" value="Genomic_DNA"/>
</dbReference>
<comment type="caution">
    <text evidence="3">The sequence shown here is derived from an EMBL/GenBank/DDBJ whole genome shotgun (WGS) entry which is preliminary data.</text>
</comment>
<dbReference type="RefSeq" id="WP_110833372.1">
    <property type="nucleotide sequence ID" value="NZ_BMQG01000003.1"/>
</dbReference>
<sequence length="809" mass="89241">MREQLAQYEQLVRVVQSGDHETTARALHDFDFTSLSQEYRLHIQALIAYYSHQFHLAAREAEQAASLAVIHQNYSLYPRSLILLGSCHAILFDTDAAAEQFSKALEVYERCDDAVGAARALSSLANVYTLRGDHPAALDYAHRALSALDGTDHAEHQLMFTINNVLGMIYTNLEVFALAAPYFRECAQAAQQQRNFHAFITSSVNLCEAMSLAGDHAAALAELEAIIQHPEYADFLSAHLLNTAAEISIRVGASAAAVQYAQRALQLSRPAEDLEEYCRAVINICSVDASLVSRDELLQVMTVSETDSRPGLQERVLQAAIQYPGFTDGEKVQRHYPKLVALLLHKAGALREQTLQELSKKAEVDNARRLAAYEQQLRLQAEDTIQRQLEELERGRLFDALTGLPNRVMLLAQVAQQTLDGGAPFTLVSLDVNRFQLVNDMYGHDLADEVLRVVAERLRGALRPGELVARVGGDEFALILNLSGNVREQVEHLTGRVSQPVTLGAQTVRISVSAGAACWPQDASDAEALRRASELALLDAKTQGEAVMFFDAGAHAHAGLEGALAQALTRGEYELHFQPLVDTQARRVVSAEALLRWNSAEHGLQYPGTFMPILERGDHIVEVGAWVLHAACRAACAWPDVRVAVNLSARQFASRDLLETVRSALRESGLAADRLELEITESLMMLNPERTARILRALREDGVRVMLDDFGTGYSSLAYLSRFPLSGLKVDRSFVQQMMREPRGSSAAIVRAMVSLSRDMGLELVAEGIESLNDLEAVKAEGIHVMQGYYFARPSRDWHPPDLDPLPSP</sequence>
<dbReference type="InterPro" id="IPR000160">
    <property type="entry name" value="GGDEF_dom"/>
</dbReference>
<feature type="domain" description="GGDEF" evidence="2">
    <location>
        <begin position="423"/>
        <end position="552"/>
    </location>
</feature>
<dbReference type="CDD" id="cd01949">
    <property type="entry name" value="GGDEF"/>
    <property type="match status" value="1"/>
</dbReference>
<dbReference type="SUPFAM" id="SSF48452">
    <property type="entry name" value="TPR-like"/>
    <property type="match status" value="1"/>
</dbReference>
<dbReference type="InterPro" id="IPR029787">
    <property type="entry name" value="Nucleotide_cyclase"/>
</dbReference>
<organism evidence="3 4">
    <name type="scientific">Deinococcus arenae</name>
    <dbReference type="NCBI Taxonomy" id="1452751"/>
    <lineage>
        <taxon>Bacteria</taxon>
        <taxon>Thermotogati</taxon>
        <taxon>Deinococcota</taxon>
        <taxon>Deinococci</taxon>
        <taxon>Deinococcales</taxon>
        <taxon>Deinococcaceae</taxon>
        <taxon>Deinococcus</taxon>
    </lineage>
</organism>
<dbReference type="Gene3D" id="3.30.70.270">
    <property type="match status" value="1"/>
</dbReference>
<dbReference type="Pfam" id="PF00563">
    <property type="entry name" value="EAL"/>
    <property type="match status" value="1"/>
</dbReference>
<dbReference type="Pfam" id="PF00990">
    <property type="entry name" value="GGDEF"/>
    <property type="match status" value="1"/>
</dbReference>
<dbReference type="CDD" id="cd01948">
    <property type="entry name" value="EAL"/>
    <property type="match status" value="1"/>
</dbReference>
<proteinExistence type="predicted"/>
<dbReference type="PANTHER" id="PTHR33121">
    <property type="entry name" value="CYCLIC DI-GMP PHOSPHODIESTERASE PDEF"/>
    <property type="match status" value="1"/>
</dbReference>
<dbReference type="AlphaFoldDB" id="A0A8H9GLS9"/>
<dbReference type="Proteomes" id="UP000600547">
    <property type="component" value="Unassembled WGS sequence"/>
</dbReference>
<dbReference type="PROSITE" id="PS50887">
    <property type="entry name" value="GGDEF"/>
    <property type="match status" value="1"/>
</dbReference>
<dbReference type="InterPro" id="IPR050706">
    <property type="entry name" value="Cyclic-di-GMP_PDE-like"/>
</dbReference>
<dbReference type="SMART" id="SM00052">
    <property type="entry name" value="EAL"/>
    <property type="match status" value="1"/>
</dbReference>
<dbReference type="Gene3D" id="1.25.40.10">
    <property type="entry name" value="Tetratricopeptide repeat domain"/>
    <property type="match status" value="2"/>
</dbReference>
<reference evidence="4" key="1">
    <citation type="journal article" date="2019" name="Int. J. Syst. Evol. Microbiol.">
        <title>The Global Catalogue of Microorganisms (GCM) 10K type strain sequencing project: providing services to taxonomists for standard genome sequencing and annotation.</title>
        <authorList>
            <consortium name="The Broad Institute Genomics Platform"/>
            <consortium name="The Broad Institute Genome Sequencing Center for Infectious Disease"/>
            <person name="Wu L."/>
            <person name="Ma J."/>
        </authorList>
    </citation>
    <scope>NUCLEOTIDE SEQUENCE [LARGE SCALE GENOMIC DNA]</scope>
    <source>
        <strain evidence="4">JCM 31047</strain>
    </source>
</reference>
<dbReference type="InterPro" id="IPR001633">
    <property type="entry name" value="EAL_dom"/>
</dbReference>
<keyword evidence="4" id="KW-1185">Reference proteome</keyword>
<dbReference type="PROSITE" id="PS50883">
    <property type="entry name" value="EAL"/>
    <property type="match status" value="1"/>
</dbReference>
<dbReference type="PANTHER" id="PTHR33121:SF70">
    <property type="entry name" value="SIGNALING PROTEIN YKOW"/>
    <property type="match status" value="1"/>
</dbReference>
<dbReference type="GO" id="GO:0071111">
    <property type="term" value="F:cyclic-guanylate-specific phosphodiesterase activity"/>
    <property type="evidence" value="ECO:0007669"/>
    <property type="project" value="InterPro"/>
</dbReference>
<dbReference type="SMART" id="SM00028">
    <property type="entry name" value="TPR"/>
    <property type="match status" value="4"/>
</dbReference>
<name>A0A8H9GLS9_9DEIO</name>
<feature type="domain" description="EAL" evidence="1">
    <location>
        <begin position="557"/>
        <end position="808"/>
    </location>
</feature>
<evidence type="ECO:0000313" key="3">
    <source>
        <dbReference type="EMBL" id="GGM38517.1"/>
    </source>
</evidence>
<dbReference type="SMART" id="SM00267">
    <property type="entry name" value="GGDEF"/>
    <property type="match status" value="1"/>
</dbReference>
<protein>
    <recommendedName>
        <fullName evidence="5">Diguanylate cyclase/phosphodiesterase</fullName>
    </recommendedName>
</protein>
<dbReference type="NCBIfam" id="TIGR00254">
    <property type="entry name" value="GGDEF"/>
    <property type="match status" value="1"/>
</dbReference>
<dbReference type="InterPro" id="IPR035919">
    <property type="entry name" value="EAL_sf"/>
</dbReference>
<dbReference type="Pfam" id="PF13424">
    <property type="entry name" value="TPR_12"/>
    <property type="match status" value="1"/>
</dbReference>
<dbReference type="SUPFAM" id="SSF55073">
    <property type="entry name" value="Nucleotide cyclase"/>
    <property type="match status" value="1"/>
</dbReference>
<evidence type="ECO:0000313" key="4">
    <source>
        <dbReference type="Proteomes" id="UP000600547"/>
    </source>
</evidence>